<dbReference type="PANTHER" id="PTHR43736:SF1">
    <property type="entry name" value="DIHYDRONEOPTERIN TRIPHOSPHATE DIPHOSPHATASE"/>
    <property type="match status" value="1"/>
</dbReference>
<comment type="caution">
    <text evidence="3">The sequence shown here is derived from an EMBL/GenBank/DDBJ whole genome shotgun (WGS) entry which is preliminary data.</text>
</comment>
<dbReference type="eggNOG" id="COG1051">
    <property type="taxonomic scope" value="Bacteria"/>
</dbReference>
<dbReference type="PROSITE" id="PS51462">
    <property type="entry name" value="NUDIX"/>
    <property type="match status" value="1"/>
</dbReference>
<dbReference type="Proteomes" id="UP000025171">
    <property type="component" value="Unassembled WGS sequence"/>
</dbReference>
<evidence type="ECO:0000259" key="2">
    <source>
        <dbReference type="PROSITE" id="PS51462"/>
    </source>
</evidence>
<dbReference type="InterPro" id="IPR000086">
    <property type="entry name" value="NUDIX_hydrolase_dom"/>
</dbReference>
<dbReference type="Pfam" id="PF00293">
    <property type="entry name" value="NUDIX"/>
    <property type="match status" value="1"/>
</dbReference>
<dbReference type="EMBL" id="ARYK01000006">
    <property type="protein sequence ID" value="KCZ90845.1"/>
    <property type="molecule type" value="Genomic_DNA"/>
</dbReference>
<name>A0A059FJK5_9PROT</name>
<dbReference type="PANTHER" id="PTHR43736">
    <property type="entry name" value="ADP-RIBOSE PYROPHOSPHATASE"/>
    <property type="match status" value="1"/>
</dbReference>
<dbReference type="PATRIC" id="fig|1280950.3.peg.2685"/>
<evidence type="ECO:0000256" key="1">
    <source>
        <dbReference type="ARBA" id="ARBA00022801"/>
    </source>
</evidence>
<dbReference type="STRING" id="1280950.HJO_13376"/>
<dbReference type="InterPro" id="IPR020476">
    <property type="entry name" value="Nudix_hydrolase"/>
</dbReference>
<keyword evidence="1 3" id="KW-0378">Hydrolase</keyword>
<dbReference type="GO" id="GO:0016787">
    <property type="term" value="F:hydrolase activity"/>
    <property type="evidence" value="ECO:0007669"/>
    <property type="project" value="UniProtKB-KW"/>
</dbReference>
<dbReference type="OrthoDB" id="9761969at2"/>
<dbReference type="Gene3D" id="3.90.79.10">
    <property type="entry name" value="Nucleoside Triphosphate Pyrophosphohydrolase"/>
    <property type="match status" value="1"/>
</dbReference>
<feature type="domain" description="Nudix hydrolase" evidence="2">
    <location>
        <begin position="11"/>
        <end position="143"/>
    </location>
</feature>
<dbReference type="PRINTS" id="PR00502">
    <property type="entry name" value="NUDIXFAMILY"/>
</dbReference>
<organism evidence="3 4">
    <name type="scientific">Hyphomonas johnsonii MHS-2</name>
    <dbReference type="NCBI Taxonomy" id="1280950"/>
    <lineage>
        <taxon>Bacteria</taxon>
        <taxon>Pseudomonadati</taxon>
        <taxon>Pseudomonadota</taxon>
        <taxon>Alphaproteobacteria</taxon>
        <taxon>Hyphomonadales</taxon>
        <taxon>Hyphomonadaceae</taxon>
        <taxon>Hyphomonas</taxon>
    </lineage>
</organism>
<reference evidence="3 4" key="1">
    <citation type="journal article" date="2014" name="Antonie Van Leeuwenhoek">
        <title>Hyphomonas beringensis sp. nov. and Hyphomonas chukchiensis sp. nov., isolated from surface seawater of the Bering Sea and Chukchi Sea.</title>
        <authorList>
            <person name="Li C."/>
            <person name="Lai Q."/>
            <person name="Li G."/>
            <person name="Dong C."/>
            <person name="Wang J."/>
            <person name="Liao Y."/>
            <person name="Shao Z."/>
        </authorList>
    </citation>
    <scope>NUCLEOTIDE SEQUENCE [LARGE SCALE GENOMIC DNA]</scope>
    <source>
        <strain evidence="3 4">MHS-2</strain>
    </source>
</reference>
<dbReference type="InterPro" id="IPR015797">
    <property type="entry name" value="NUDIX_hydrolase-like_dom_sf"/>
</dbReference>
<sequence length="152" mass="16774">MTEDRQSLPLWPVPAVGTVCFRGDDVLLIRRGTKPLAGEWSIPGGRIEFGEPTASAALRELHEETAVTARMVGLVDVVDAIFTSRSTGETRRHYLLFDYAAVWQAGEPVAGDDAAHAEWISPDRLAALEIWDETRRIIAEARQIVQASPRIP</sequence>
<evidence type="ECO:0000313" key="4">
    <source>
        <dbReference type="Proteomes" id="UP000025171"/>
    </source>
</evidence>
<proteinExistence type="predicted"/>
<keyword evidence="4" id="KW-1185">Reference proteome</keyword>
<dbReference type="RefSeq" id="WP_035617644.1">
    <property type="nucleotide sequence ID" value="NZ_ARYK01000006.1"/>
</dbReference>
<dbReference type="AlphaFoldDB" id="A0A059FJK5"/>
<evidence type="ECO:0000313" key="3">
    <source>
        <dbReference type="EMBL" id="KCZ90845.1"/>
    </source>
</evidence>
<gene>
    <name evidence="3" type="ORF">HJO_13376</name>
</gene>
<dbReference type="CDD" id="cd04673">
    <property type="entry name" value="NUDIX_ADPRase"/>
    <property type="match status" value="1"/>
</dbReference>
<accession>A0A059FJK5</accession>
<protein>
    <submittedName>
        <fullName evidence="3">NUDIX family NudH subfamily hydrolase</fullName>
    </submittedName>
</protein>
<dbReference type="SUPFAM" id="SSF55811">
    <property type="entry name" value="Nudix"/>
    <property type="match status" value="1"/>
</dbReference>